<dbReference type="CDD" id="cd16012">
    <property type="entry name" value="ALP"/>
    <property type="match status" value="1"/>
</dbReference>
<dbReference type="PANTHER" id="PTHR11596:SF5">
    <property type="entry name" value="ALKALINE PHOSPHATASE"/>
    <property type="match status" value="1"/>
</dbReference>
<evidence type="ECO:0000313" key="13">
    <source>
        <dbReference type="Proteomes" id="UP001501586"/>
    </source>
</evidence>
<reference evidence="13" key="1">
    <citation type="journal article" date="2019" name="Int. J. Syst. Evol. Microbiol.">
        <title>The Global Catalogue of Microorganisms (GCM) 10K type strain sequencing project: providing services to taxonomists for standard genome sequencing and annotation.</title>
        <authorList>
            <consortium name="The Broad Institute Genomics Platform"/>
            <consortium name="The Broad Institute Genome Sequencing Center for Infectious Disease"/>
            <person name="Wu L."/>
            <person name="Ma J."/>
        </authorList>
    </citation>
    <scope>NUCLEOTIDE SEQUENCE [LARGE SCALE GENOMIC DNA]</scope>
    <source>
        <strain evidence="13">JCM 17458</strain>
    </source>
</reference>
<keyword evidence="7" id="KW-0862">Zinc</keyword>
<dbReference type="PANTHER" id="PTHR11596">
    <property type="entry name" value="ALKALINE PHOSPHATASE"/>
    <property type="match status" value="1"/>
</dbReference>
<keyword evidence="4" id="KW-0597">Phosphoprotein</keyword>
<dbReference type="Pfam" id="PF00245">
    <property type="entry name" value="Alk_phosphatase"/>
    <property type="match status" value="1"/>
</dbReference>
<keyword evidence="11" id="KW-0732">Signal</keyword>
<comment type="cofactor">
    <cofactor evidence="2">
        <name>Zn(2+)</name>
        <dbReference type="ChEBI" id="CHEBI:29105"/>
    </cofactor>
</comment>
<evidence type="ECO:0000256" key="11">
    <source>
        <dbReference type="SAM" id="SignalP"/>
    </source>
</evidence>
<dbReference type="InterPro" id="IPR017850">
    <property type="entry name" value="Alkaline_phosphatase_core_sf"/>
</dbReference>
<keyword evidence="6" id="KW-0378">Hydrolase</keyword>
<protein>
    <submittedName>
        <fullName evidence="12">Alkaline phosphatase</fullName>
    </submittedName>
</protein>
<keyword evidence="8" id="KW-0460">Magnesium</keyword>
<keyword evidence="13" id="KW-1185">Reference proteome</keyword>
<gene>
    <name evidence="12" type="ORF">GCM10022261_07570</name>
</gene>
<comment type="cofactor">
    <cofactor evidence="1">
        <name>Mg(2+)</name>
        <dbReference type="ChEBI" id="CHEBI:18420"/>
    </cofactor>
</comment>
<dbReference type="InterPro" id="IPR001952">
    <property type="entry name" value="Alkaline_phosphatase"/>
</dbReference>
<dbReference type="SUPFAM" id="SSF53649">
    <property type="entry name" value="Alkaline phosphatase-like"/>
    <property type="match status" value="1"/>
</dbReference>
<dbReference type="RefSeq" id="WP_236864312.1">
    <property type="nucleotide sequence ID" value="NZ_BAABAZ010000004.1"/>
</dbReference>
<evidence type="ECO:0000256" key="5">
    <source>
        <dbReference type="ARBA" id="ARBA00022723"/>
    </source>
</evidence>
<feature type="chain" id="PRO_5045352888" evidence="11">
    <location>
        <begin position="34"/>
        <end position="501"/>
    </location>
</feature>
<dbReference type="Proteomes" id="UP001501586">
    <property type="component" value="Unassembled WGS sequence"/>
</dbReference>
<name>A0ABP8EGY2_9MICO</name>
<dbReference type="SMART" id="SM00098">
    <property type="entry name" value="alkPPc"/>
    <property type="match status" value="1"/>
</dbReference>
<feature type="region of interest" description="Disordered" evidence="10">
    <location>
        <begin position="454"/>
        <end position="501"/>
    </location>
</feature>
<accession>A0ABP8EGY2</accession>
<comment type="similarity">
    <text evidence="3 9">Belongs to the alkaline phosphatase family.</text>
</comment>
<evidence type="ECO:0000313" key="12">
    <source>
        <dbReference type="EMBL" id="GAA4283226.1"/>
    </source>
</evidence>
<evidence type="ECO:0000256" key="3">
    <source>
        <dbReference type="ARBA" id="ARBA00005984"/>
    </source>
</evidence>
<evidence type="ECO:0000256" key="9">
    <source>
        <dbReference type="RuleBase" id="RU003946"/>
    </source>
</evidence>
<comment type="caution">
    <text evidence="12">The sequence shown here is derived from an EMBL/GenBank/DDBJ whole genome shotgun (WGS) entry which is preliminary data.</text>
</comment>
<organism evidence="12 13">
    <name type="scientific">Brevibacterium daeguense</name>
    <dbReference type="NCBI Taxonomy" id="909936"/>
    <lineage>
        <taxon>Bacteria</taxon>
        <taxon>Bacillati</taxon>
        <taxon>Actinomycetota</taxon>
        <taxon>Actinomycetes</taxon>
        <taxon>Micrococcales</taxon>
        <taxon>Brevibacteriaceae</taxon>
        <taxon>Brevibacterium</taxon>
    </lineage>
</organism>
<evidence type="ECO:0000256" key="8">
    <source>
        <dbReference type="ARBA" id="ARBA00022842"/>
    </source>
</evidence>
<dbReference type="PROSITE" id="PS00123">
    <property type="entry name" value="ALKALINE_PHOSPHATASE"/>
    <property type="match status" value="1"/>
</dbReference>
<dbReference type="InterPro" id="IPR018299">
    <property type="entry name" value="Alkaline_phosphatase_AS"/>
</dbReference>
<evidence type="ECO:0000256" key="7">
    <source>
        <dbReference type="ARBA" id="ARBA00022833"/>
    </source>
</evidence>
<evidence type="ECO:0000256" key="10">
    <source>
        <dbReference type="SAM" id="MobiDB-lite"/>
    </source>
</evidence>
<evidence type="ECO:0000256" key="4">
    <source>
        <dbReference type="ARBA" id="ARBA00022553"/>
    </source>
</evidence>
<sequence length="501" mass="53284">MTQSISRAVAGAISAAALAVAVTAAGSVTPALAAPPSAGPKNVIYMIGDGMGYNHVAGTNIFETGQAMYQTEEDEDGNVTELDGDPVQVYEQDDFNRVALSTYQHGNDYDGEAAWSDFGYVNEDVTDSAAAGTAMATGQKTTNGVLGQHPETGDHLTNLSEVARETGRSSGVVSSVQYNHATPASFAVSNINRNNYVEIGSDMINAEHLDVVMGAGHPEFDDNGEPQEASYDYIGADDYAAVSSGETEWDYVEDVSDFEALASGELESDKLFGLAQVATTLQQARSDSGELPGEHLNDNVPDLSTMSEGALNVLGDNDEGFHLMIEGGAIDWTGHANDTVRNIEEQQDFNAAVESVVDWVEDHSSWKDTLLIVTADHETGYLWGEDSDPDYTPLSGAAGELPEVGWHSTNHTNHLVPFYFKGAGSEQLMRLADEEDPARGAYLDNVEPARLLMETWAEGDESGHPGNPPKHAEPNGPPSHANPGVGSSANPPAHANENARR</sequence>
<dbReference type="Gene3D" id="3.40.720.10">
    <property type="entry name" value="Alkaline Phosphatase, subunit A"/>
    <property type="match status" value="1"/>
</dbReference>
<proteinExistence type="inferred from homology"/>
<dbReference type="EMBL" id="BAABAZ010000004">
    <property type="protein sequence ID" value="GAA4283226.1"/>
    <property type="molecule type" value="Genomic_DNA"/>
</dbReference>
<evidence type="ECO:0000256" key="2">
    <source>
        <dbReference type="ARBA" id="ARBA00001947"/>
    </source>
</evidence>
<keyword evidence="5" id="KW-0479">Metal-binding</keyword>
<evidence type="ECO:0000256" key="1">
    <source>
        <dbReference type="ARBA" id="ARBA00001946"/>
    </source>
</evidence>
<evidence type="ECO:0000256" key="6">
    <source>
        <dbReference type="ARBA" id="ARBA00022801"/>
    </source>
</evidence>
<dbReference type="PRINTS" id="PR00113">
    <property type="entry name" value="ALKPHPHTASE"/>
</dbReference>
<feature type="signal peptide" evidence="11">
    <location>
        <begin position="1"/>
        <end position="33"/>
    </location>
</feature>